<feature type="transmembrane region" description="Helical" evidence="10">
    <location>
        <begin position="7"/>
        <end position="31"/>
    </location>
</feature>
<evidence type="ECO:0000256" key="3">
    <source>
        <dbReference type="ARBA" id="ARBA00010663"/>
    </source>
</evidence>
<gene>
    <name evidence="12" type="ORF">TMSB3V08_LOCUS3844</name>
</gene>
<evidence type="ECO:0000256" key="6">
    <source>
        <dbReference type="ARBA" id="ARBA00022989"/>
    </source>
</evidence>
<comment type="function">
    <text evidence="1">Receptor for thyrotropin-releasing hormone (TRH). Upon ligand binding, this G-protein-coupled receptor triggers activation of the phosphatidylinositol (IP3)-calcium-protein kinase C (PKC) pathway.</text>
</comment>
<dbReference type="InterPro" id="IPR002120">
    <property type="entry name" value="TRH_rcpt_1"/>
</dbReference>
<sequence length="152" mass="17681">MRQPKRLCFYLQVVKMLAMVVFVFATLWLPYRGMLVYNSFAMLFSKKRFMDLWFLMFAKTCIYINCAINPILYSMMSAKFRRAFHRVLCGTARLNNYGTPYTSTRNFSTSTRSSSRKHCSRSSSMSMKKTSGFKRGTSERNRSTLHTATTAC</sequence>
<keyword evidence="6 10" id="KW-1133">Transmembrane helix</keyword>
<evidence type="ECO:0000259" key="11">
    <source>
        <dbReference type="PROSITE" id="PS50262"/>
    </source>
</evidence>
<keyword evidence="7 10" id="KW-0472">Membrane</keyword>
<evidence type="ECO:0000313" key="12">
    <source>
        <dbReference type="EMBL" id="CAD7426977.1"/>
    </source>
</evidence>
<feature type="region of interest" description="Disordered" evidence="9">
    <location>
        <begin position="105"/>
        <end position="152"/>
    </location>
</feature>
<evidence type="ECO:0000256" key="7">
    <source>
        <dbReference type="ARBA" id="ARBA00023136"/>
    </source>
</evidence>
<evidence type="ECO:0000256" key="4">
    <source>
        <dbReference type="ARBA" id="ARBA00018873"/>
    </source>
</evidence>
<dbReference type="PROSITE" id="PS50262">
    <property type="entry name" value="G_PROTEIN_RECEP_F1_2"/>
    <property type="match status" value="1"/>
</dbReference>
<comment type="similarity">
    <text evidence="3">Belongs to the G-protein coupled receptor 1 family.</text>
</comment>
<feature type="domain" description="G-protein coupled receptors family 1 profile" evidence="11">
    <location>
        <begin position="1"/>
        <end position="73"/>
    </location>
</feature>
<evidence type="ECO:0000256" key="10">
    <source>
        <dbReference type="SAM" id="Phobius"/>
    </source>
</evidence>
<accession>A0A7R9HNU6</accession>
<protein>
    <recommendedName>
        <fullName evidence="4">Thyrotropin-releasing hormone receptor</fullName>
    </recommendedName>
    <alternativeName>
        <fullName evidence="8">Thyroliberin receptor</fullName>
    </alternativeName>
</protein>
<name>A0A7R9HNU6_9NEOP</name>
<dbReference type="AlphaFoldDB" id="A0A7R9HNU6"/>
<dbReference type="PANTHER" id="PTHR46061:SF3">
    <property type="entry name" value="THYROTROPIN-RELEASING HORMONE RECEPTOR"/>
    <property type="match status" value="1"/>
</dbReference>
<dbReference type="SUPFAM" id="SSF81321">
    <property type="entry name" value="Family A G protein-coupled receptor-like"/>
    <property type="match status" value="1"/>
</dbReference>
<feature type="transmembrane region" description="Helical" evidence="10">
    <location>
        <begin position="51"/>
        <end position="72"/>
    </location>
</feature>
<comment type="subcellular location">
    <subcellularLocation>
        <location evidence="2">Membrane</location>
    </subcellularLocation>
</comment>
<evidence type="ECO:0000256" key="9">
    <source>
        <dbReference type="SAM" id="MobiDB-lite"/>
    </source>
</evidence>
<evidence type="ECO:0000256" key="8">
    <source>
        <dbReference type="ARBA" id="ARBA00032251"/>
    </source>
</evidence>
<evidence type="ECO:0000256" key="1">
    <source>
        <dbReference type="ARBA" id="ARBA00004100"/>
    </source>
</evidence>
<keyword evidence="5 10" id="KW-0812">Transmembrane</keyword>
<dbReference type="Pfam" id="PF00001">
    <property type="entry name" value="7tm_1"/>
    <property type="match status" value="1"/>
</dbReference>
<organism evidence="12">
    <name type="scientific">Timema monikensis</name>
    <dbReference type="NCBI Taxonomy" id="170555"/>
    <lineage>
        <taxon>Eukaryota</taxon>
        <taxon>Metazoa</taxon>
        <taxon>Ecdysozoa</taxon>
        <taxon>Arthropoda</taxon>
        <taxon>Hexapoda</taxon>
        <taxon>Insecta</taxon>
        <taxon>Pterygota</taxon>
        <taxon>Neoptera</taxon>
        <taxon>Polyneoptera</taxon>
        <taxon>Phasmatodea</taxon>
        <taxon>Timematodea</taxon>
        <taxon>Timematoidea</taxon>
        <taxon>Timematidae</taxon>
        <taxon>Timema</taxon>
    </lineage>
</organism>
<dbReference type="EMBL" id="OB793325">
    <property type="protein sequence ID" value="CAD7426977.1"/>
    <property type="molecule type" value="Genomic_DNA"/>
</dbReference>
<dbReference type="Gene3D" id="1.20.1070.10">
    <property type="entry name" value="Rhodopsin 7-helix transmembrane proteins"/>
    <property type="match status" value="1"/>
</dbReference>
<dbReference type="GO" id="GO:0016020">
    <property type="term" value="C:membrane"/>
    <property type="evidence" value="ECO:0007669"/>
    <property type="project" value="UniProtKB-SubCell"/>
</dbReference>
<reference evidence="12" key="1">
    <citation type="submission" date="2020-11" db="EMBL/GenBank/DDBJ databases">
        <authorList>
            <person name="Tran Van P."/>
        </authorList>
    </citation>
    <scope>NUCLEOTIDE SEQUENCE</scope>
</reference>
<dbReference type="PRINTS" id="PR00237">
    <property type="entry name" value="GPCRRHODOPSN"/>
</dbReference>
<evidence type="ECO:0000256" key="5">
    <source>
        <dbReference type="ARBA" id="ARBA00022692"/>
    </source>
</evidence>
<dbReference type="InterPro" id="IPR000276">
    <property type="entry name" value="GPCR_Rhodpsn"/>
</dbReference>
<evidence type="ECO:0000256" key="2">
    <source>
        <dbReference type="ARBA" id="ARBA00004370"/>
    </source>
</evidence>
<feature type="compositionally biased region" description="Low complexity" evidence="9">
    <location>
        <begin position="121"/>
        <end position="130"/>
    </location>
</feature>
<dbReference type="InterPro" id="IPR017452">
    <property type="entry name" value="GPCR_Rhodpsn_7TM"/>
</dbReference>
<proteinExistence type="inferred from homology"/>
<dbReference type="PANTHER" id="PTHR46061">
    <property type="entry name" value="THYROTROPIN-RELEASING HORMONE RECEPTOR"/>
    <property type="match status" value="1"/>
</dbReference>
<dbReference type="GO" id="GO:0004997">
    <property type="term" value="F:thyrotropin-releasing hormone receptor activity"/>
    <property type="evidence" value="ECO:0007669"/>
    <property type="project" value="InterPro"/>
</dbReference>